<dbReference type="EMBL" id="QEOB01000012">
    <property type="protein sequence ID" value="PVX79966.1"/>
    <property type="molecule type" value="Genomic_DNA"/>
</dbReference>
<dbReference type="InterPro" id="IPR011701">
    <property type="entry name" value="MFS"/>
</dbReference>
<gene>
    <name evidence="9" type="ORF">C7402_112153</name>
</gene>
<feature type="transmembrane region" description="Helical" evidence="7">
    <location>
        <begin position="131"/>
        <end position="153"/>
    </location>
</feature>
<comment type="caution">
    <text evidence="9">The sequence shown here is derived from an EMBL/GenBank/DDBJ whole genome shotgun (WGS) entry which is preliminary data.</text>
</comment>
<evidence type="ECO:0000256" key="2">
    <source>
        <dbReference type="ARBA" id="ARBA00022448"/>
    </source>
</evidence>
<evidence type="ECO:0000313" key="9">
    <source>
        <dbReference type="EMBL" id="PVX79966.1"/>
    </source>
</evidence>
<feature type="domain" description="Major facilitator superfamily (MFS) profile" evidence="8">
    <location>
        <begin position="41"/>
        <end position="448"/>
    </location>
</feature>
<sequence>MSTHQLADNPNDPMVASGQPSGTAFSAEQTASVFRRVAARLVPFLFLCYVINYIDRVNLSFAHLQLRTDLNLSEAAFGFGVGIFFVGYVLFEVPSNLLMRKIGARKTIGRIMILWGIASAGMMFVQTPMQFYTARVVLGIAEAGFFPGIIFYLSSWFPDHLRARIISTFVLAIAVAGIVGGPISGWILSSTEGLHGMRSWQWLFLLEGIPAVLAGLFALAYLPDSPDHARWLSAAEREAIKGELARHQVAAGVTKATHHFGEALRNPKVYICTLGWFSLTWAGSILNYWAPAIIRQSGVTGAWHIGLLSAVPFIVGAIGMILFSRHSDATEERHFHFGALASLSAFGAIGLGLLHGDTVMAIVCLAVLAVGYLSCVAIFWTIPTGFLTGTAAAGAIALISSVAQIGGLIAPSVIGWMASVTHQLSAGSYVAAAVLFCGAAAIISIRPR</sequence>
<proteinExistence type="predicted"/>
<feature type="transmembrane region" description="Helical" evidence="7">
    <location>
        <begin position="426"/>
        <end position="445"/>
    </location>
</feature>
<dbReference type="PROSITE" id="PS50850">
    <property type="entry name" value="MFS"/>
    <property type="match status" value="1"/>
</dbReference>
<evidence type="ECO:0000256" key="1">
    <source>
        <dbReference type="ARBA" id="ARBA00004141"/>
    </source>
</evidence>
<feature type="transmembrane region" description="Helical" evidence="7">
    <location>
        <begin position="37"/>
        <end position="55"/>
    </location>
</feature>
<evidence type="ECO:0000256" key="7">
    <source>
        <dbReference type="SAM" id="Phobius"/>
    </source>
</evidence>
<feature type="transmembrane region" description="Helical" evidence="7">
    <location>
        <begin position="302"/>
        <end position="323"/>
    </location>
</feature>
<dbReference type="CDD" id="cd17319">
    <property type="entry name" value="MFS_ExuT_GudP_like"/>
    <property type="match status" value="1"/>
</dbReference>
<dbReference type="Gene3D" id="1.20.1250.20">
    <property type="entry name" value="MFS general substrate transporter like domains"/>
    <property type="match status" value="2"/>
</dbReference>
<feature type="region of interest" description="Disordered" evidence="6">
    <location>
        <begin position="1"/>
        <end position="22"/>
    </location>
</feature>
<feature type="transmembrane region" description="Helical" evidence="7">
    <location>
        <begin position="335"/>
        <end position="354"/>
    </location>
</feature>
<dbReference type="SUPFAM" id="SSF103473">
    <property type="entry name" value="MFS general substrate transporter"/>
    <property type="match status" value="1"/>
</dbReference>
<dbReference type="InterPro" id="IPR036259">
    <property type="entry name" value="MFS_trans_sf"/>
</dbReference>
<keyword evidence="2" id="KW-0813">Transport</keyword>
<dbReference type="PANTHER" id="PTHR43791:SF36">
    <property type="entry name" value="TRANSPORTER, PUTATIVE (AFU_ORTHOLOGUE AFUA_6G08340)-RELATED"/>
    <property type="match status" value="1"/>
</dbReference>
<keyword evidence="10" id="KW-1185">Reference proteome</keyword>
<feature type="transmembrane region" description="Helical" evidence="7">
    <location>
        <begin position="200"/>
        <end position="222"/>
    </location>
</feature>
<dbReference type="RefSeq" id="WP_224044070.1">
    <property type="nucleotide sequence ID" value="NZ_CAJZAT010000193.1"/>
</dbReference>
<evidence type="ECO:0000313" key="10">
    <source>
        <dbReference type="Proteomes" id="UP000245712"/>
    </source>
</evidence>
<feature type="transmembrane region" description="Helical" evidence="7">
    <location>
        <begin position="107"/>
        <end position="125"/>
    </location>
</feature>
<evidence type="ECO:0000256" key="4">
    <source>
        <dbReference type="ARBA" id="ARBA00022989"/>
    </source>
</evidence>
<organism evidence="9 10">
    <name type="scientific">Paraburkholderia unamae</name>
    <dbReference type="NCBI Taxonomy" id="219649"/>
    <lineage>
        <taxon>Bacteria</taxon>
        <taxon>Pseudomonadati</taxon>
        <taxon>Pseudomonadota</taxon>
        <taxon>Betaproteobacteria</taxon>
        <taxon>Burkholderiales</taxon>
        <taxon>Burkholderiaceae</taxon>
        <taxon>Paraburkholderia</taxon>
    </lineage>
</organism>
<feature type="transmembrane region" description="Helical" evidence="7">
    <location>
        <begin position="269"/>
        <end position="290"/>
    </location>
</feature>
<evidence type="ECO:0000256" key="3">
    <source>
        <dbReference type="ARBA" id="ARBA00022692"/>
    </source>
</evidence>
<keyword evidence="4 7" id="KW-1133">Transmembrane helix</keyword>
<evidence type="ECO:0000259" key="8">
    <source>
        <dbReference type="PROSITE" id="PS50850"/>
    </source>
</evidence>
<dbReference type="Pfam" id="PF07690">
    <property type="entry name" value="MFS_1"/>
    <property type="match status" value="1"/>
</dbReference>
<dbReference type="Proteomes" id="UP000245712">
    <property type="component" value="Unassembled WGS sequence"/>
</dbReference>
<evidence type="ECO:0000256" key="5">
    <source>
        <dbReference type="ARBA" id="ARBA00023136"/>
    </source>
</evidence>
<keyword evidence="3 7" id="KW-0812">Transmembrane</keyword>
<keyword evidence="5 7" id="KW-0472">Membrane</keyword>
<feature type="transmembrane region" description="Helical" evidence="7">
    <location>
        <begin position="75"/>
        <end position="95"/>
    </location>
</feature>
<reference evidence="9 10" key="1">
    <citation type="submission" date="2018-05" db="EMBL/GenBank/DDBJ databases">
        <title>Genomic Encyclopedia of Type Strains, Phase IV (KMG-V): Genome sequencing to study the core and pangenomes of soil and plant-associated prokaryotes.</title>
        <authorList>
            <person name="Whitman W."/>
        </authorList>
    </citation>
    <scope>NUCLEOTIDE SEQUENCE [LARGE SCALE GENOMIC DNA]</scope>
    <source>
        <strain evidence="9 10">SCZa-39</strain>
    </source>
</reference>
<dbReference type="PANTHER" id="PTHR43791">
    <property type="entry name" value="PERMEASE-RELATED"/>
    <property type="match status" value="1"/>
</dbReference>
<comment type="subcellular location">
    <subcellularLocation>
        <location evidence="1">Membrane</location>
        <topology evidence="1">Multi-pass membrane protein</topology>
    </subcellularLocation>
</comment>
<feature type="transmembrane region" description="Helical" evidence="7">
    <location>
        <begin position="165"/>
        <end position="188"/>
    </location>
</feature>
<feature type="transmembrane region" description="Helical" evidence="7">
    <location>
        <begin position="392"/>
        <end position="414"/>
    </location>
</feature>
<dbReference type="InterPro" id="IPR020846">
    <property type="entry name" value="MFS_dom"/>
</dbReference>
<accession>A0ABX5KHP2</accession>
<protein>
    <submittedName>
        <fullName evidence="9">ACS family phthalate transporter-like MFS transporter</fullName>
    </submittedName>
</protein>
<name>A0ABX5KHP2_9BURK</name>
<feature type="transmembrane region" description="Helical" evidence="7">
    <location>
        <begin position="360"/>
        <end position="380"/>
    </location>
</feature>
<evidence type="ECO:0000256" key="6">
    <source>
        <dbReference type="SAM" id="MobiDB-lite"/>
    </source>
</evidence>